<evidence type="ECO:0000256" key="4">
    <source>
        <dbReference type="ARBA" id="ARBA00023136"/>
    </source>
</evidence>
<keyword evidence="4 5" id="KW-0472">Membrane</keyword>
<feature type="transmembrane region" description="Helical" evidence="5">
    <location>
        <begin position="152"/>
        <end position="171"/>
    </location>
</feature>
<organism evidence="6 7">
    <name type="scientific">Paragemmobacter ruber</name>
    <dbReference type="NCBI Taxonomy" id="1985673"/>
    <lineage>
        <taxon>Bacteria</taxon>
        <taxon>Pseudomonadati</taxon>
        <taxon>Pseudomonadota</taxon>
        <taxon>Alphaproteobacteria</taxon>
        <taxon>Rhodobacterales</taxon>
        <taxon>Paracoccaceae</taxon>
        <taxon>Paragemmobacter</taxon>
    </lineage>
</organism>
<feature type="transmembrane region" description="Helical" evidence="5">
    <location>
        <begin position="122"/>
        <end position="146"/>
    </location>
</feature>
<dbReference type="InterPro" id="IPR059112">
    <property type="entry name" value="CysZ/EI24"/>
</dbReference>
<protein>
    <recommendedName>
        <fullName evidence="8">CysZ-like protein</fullName>
    </recommendedName>
</protein>
<proteinExistence type="predicted"/>
<accession>A0ABW9Y5W3</accession>
<dbReference type="Pfam" id="PF07264">
    <property type="entry name" value="EI24"/>
    <property type="match status" value="1"/>
</dbReference>
<comment type="caution">
    <text evidence="6">The sequence shown here is derived from an EMBL/GenBank/DDBJ whole genome shotgun (WGS) entry which is preliminary data.</text>
</comment>
<evidence type="ECO:0000256" key="2">
    <source>
        <dbReference type="ARBA" id="ARBA00022692"/>
    </source>
</evidence>
<keyword evidence="3 5" id="KW-1133">Transmembrane helix</keyword>
<keyword evidence="2 5" id="KW-0812">Transmembrane</keyword>
<evidence type="ECO:0000313" key="7">
    <source>
        <dbReference type="Proteomes" id="UP001517376"/>
    </source>
</evidence>
<evidence type="ECO:0000256" key="1">
    <source>
        <dbReference type="ARBA" id="ARBA00004141"/>
    </source>
</evidence>
<evidence type="ECO:0000256" key="3">
    <source>
        <dbReference type="ARBA" id="ARBA00022989"/>
    </source>
</evidence>
<name>A0ABW9Y5W3_9RHOB</name>
<feature type="transmembrane region" description="Helical" evidence="5">
    <location>
        <begin position="191"/>
        <end position="217"/>
    </location>
</feature>
<gene>
    <name evidence="6" type="ORF">GU920_10410</name>
</gene>
<feature type="transmembrane region" description="Helical" evidence="5">
    <location>
        <begin position="68"/>
        <end position="95"/>
    </location>
</feature>
<dbReference type="RefSeq" id="WP_161767352.1">
    <property type="nucleotide sequence ID" value="NZ_JAAATW010000002.1"/>
</dbReference>
<evidence type="ECO:0008006" key="8">
    <source>
        <dbReference type="Google" id="ProtNLM"/>
    </source>
</evidence>
<evidence type="ECO:0000256" key="5">
    <source>
        <dbReference type="SAM" id="Phobius"/>
    </source>
</evidence>
<comment type="subcellular location">
    <subcellularLocation>
        <location evidence="1">Membrane</location>
        <topology evidence="1">Multi-pass membrane protein</topology>
    </subcellularLocation>
</comment>
<feature type="transmembrane region" description="Helical" evidence="5">
    <location>
        <begin position="21"/>
        <end position="48"/>
    </location>
</feature>
<dbReference type="EMBL" id="JAAATW010000002">
    <property type="protein sequence ID" value="NBE07951.1"/>
    <property type="molecule type" value="Genomic_DNA"/>
</dbReference>
<reference evidence="7" key="1">
    <citation type="submission" date="2020-01" db="EMBL/GenBank/DDBJ databases">
        <title>Sphingomonas sp. strain CSW-10.</title>
        <authorList>
            <person name="Chen W.-M."/>
        </authorList>
    </citation>
    <scope>NUCLEOTIDE SEQUENCE [LARGE SCALE GENOMIC DNA]</scope>
    <source>
        <strain evidence="7">CCP-1</strain>
    </source>
</reference>
<dbReference type="Proteomes" id="UP001517376">
    <property type="component" value="Unassembled WGS sequence"/>
</dbReference>
<evidence type="ECO:0000313" key="6">
    <source>
        <dbReference type="EMBL" id="NBE07951.1"/>
    </source>
</evidence>
<sequence>MILASFSRALAQWGDARFRRVVALGVGLTLALLVALYALMIGAIQWLVPETTDLPLLGPVGGLDTLLSVGSIILMLLASVFLMVPVASAFTGLFLEDVVDAVEDRHYPTLPDARPQTLAEGLIGAVNFFGIALGANLIALFLWPFAGPLVPVLFWGLNGYLLGREYFTLVAQRRLGRTEARRLWRANRARIWGAGVLMAAPLSIPVVNLLIPVFGVATFTHLFHRLNTPRHTR</sequence>
<keyword evidence="7" id="KW-1185">Reference proteome</keyword>